<name>A0A8H7AG20_9EURO</name>
<evidence type="ECO:0000313" key="1">
    <source>
        <dbReference type="EMBL" id="KAF7508298.1"/>
    </source>
</evidence>
<dbReference type="OrthoDB" id="2373987at2759"/>
<dbReference type="AlphaFoldDB" id="A0A8H7AG20"/>
<comment type="caution">
    <text evidence="1">The sequence shown here is derived from an EMBL/GenBank/DDBJ whole genome shotgun (WGS) entry which is preliminary data.</text>
</comment>
<keyword evidence="2" id="KW-1185">Reference proteome</keyword>
<sequence>MPGSVFSSGQSNAAHHQTVNLTRALLCEVIAEKIGQRTNEHNLGPRSLLLLANILVSDFEPFQNAPEEVVRENSHAMHWAVQNKGGKIERKVNQPLKLPLSQNRRPC</sequence>
<evidence type="ECO:0000313" key="2">
    <source>
        <dbReference type="Proteomes" id="UP000606974"/>
    </source>
</evidence>
<proteinExistence type="predicted"/>
<dbReference type="Proteomes" id="UP000606974">
    <property type="component" value="Unassembled WGS sequence"/>
</dbReference>
<reference evidence="1" key="1">
    <citation type="submission" date="2020-02" db="EMBL/GenBank/DDBJ databases">
        <authorList>
            <person name="Palmer J.M."/>
        </authorList>
    </citation>
    <scope>NUCLEOTIDE SEQUENCE</scope>
    <source>
        <strain evidence="1">EPUS1.4</strain>
        <tissue evidence="1">Thallus</tissue>
    </source>
</reference>
<protein>
    <submittedName>
        <fullName evidence="1">Uncharacterized protein</fullName>
    </submittedName>
</protein>
<gene>
    <name evidence="1" type="ORF">GJ744_009443</name>
</gene>
<accession>A0A8H7AG20</accession>
<organism evidence="1 2">
    <name type="scientific">Endocarpon pusillum</name>
    <dbReference type="NCBI Taxonomy" id="364733"/>
    <lineage>
        <taxon>Eukaryota</taxon>
        <taxon>Fungi</taxon>
        <taxon>Dikarya</taxon>
        <taxon>Ascomycota</taxon>
        <taxon>Pezizomycotina</taxon>
        <taxon>Eurotiomycetes</taxon>
        <taxon>Chaetothyriomycetidae</taxon>
        <taxon>Verrucariales</taxon>
        <taxon>Verrucariaceae</taxon>
        <taxon>Endocarpon</taxon>
    </lineage>
</organism>
<dbReference type="EMBL" id="JAACFV010000056">
    <property type="protein sequence ID" value="KAF7508298.1"/>
    <property type="molecule type" value="Genomic_DNA"/>
</dbReference>